<protein>
    <submittedName>
        <fullName evidence="1">Uncharacterized protein</fullName>
    </submittedName>
</protein>
<keyword evidence="2" id="KW-1185">Reference proteome</keyword>
<name>A0ABQ5HHW0_9ASTR</name>
<reference evidence="1" key="1">
    <citation type="journal article" date="2022" name="Int. J. Mol. Sci.">
        <title>Draft Genome of Tanacetum Coccineum: Genomic Comparison of Closely Related Tanacetum-Family Plants.</title>
        <authorList>
            <person name="Yamashiro T."/>
            <person name="Shiraishi A."/>
            <person name="Nakayama K."/>
            <person name="Satake H."/>
        </authorList>
    </citation>
    <scope>NUCLEOTIDE SEQUENCE</scope>
</reference>
<reference evidence="1" key="2">
    <citation type="submission" date="2022-01" db="EMBL/GenBank/DDBJ databases">
        <authorList>
            <person name="Yamashiro T."/>
            <person name="Shiraishi A."/>
            <person name="Satake H."/>
            <person name="Nakayama K."/>
        </authorList>
    </citation>
    <scope>NUCLEOTIDE SEQUENCE</scope>
</reference>
<sequence>MRTRSQSREQRPPPEEPPVVIEPLRIEYPFQEDPHVEPMADTRTMAQLLQAPTEGGRILIPEIVANNSN</sequence>
<dbReference type="EMBL" id="BQNB010019643">
    <property type="protein sequence ID" value="GJT87500.1"/>
    <property type="molecule type" value="Genomic_DNA"/>
</dbReference>
<organism evidence="1 2">
    <name type="scientific">Tanacetum coccineum</name>
    <dbReference type="NCBI Taxonomy" id="301880"/>
    <lineage>
        <taxon>Eukaryota</taxon>
        <taxon>Viridiplantae</taxon>
        <taxon>Streptophyta</taxon>
        <taxon>Embryophyta</taxon>
        <taxon>Tracheophyta</taxon>
        <taxon>Spermatophyta</taxon>
        <taxon>Magnoliopsida</taxon>
        <taxon>eudicotyledons</taxon>
        <taxon>Gunneridae</taxon>
        <taxon>Pentapetalae</taxon>
        <taxon>asterids</taxon>
        <taxon>campanulids</taxon>
        <taxon>Asterales</taxon>
        <taxon>Asteraceae</taxon>
        <taxon>Asteroideae</taxon>
        <taxon>Anthemideae</taxon>
        <taxon>Anthemidinae</taxon>
        <taxon>Tanacetum</taxon>
    </lineage>
</organism>
<dbReference type="Proteomes" id="UP001151760">
    <property type="component" value="Unassembled WGS sequence"/>
</dbReference>
<evidence type="ECO:0000313" key="2">
    <source>
        <dbReference type="Proteomes" id="UP001151760"/>
    </source>
</evidence>
<evidence type="ECO:0000313" key="1">
    <source>
        <dbReference type="EMBL" id="GJT87500.1"/>
    </source>
</evidence>
<comment type="caution">
    <text evidence="1">The sequence shown here is derived from an EMBL/GenBank/DDBJ whole genome shotgun (WGS) entry which is preliminary data.</text>
</comment>
<gene>
    <name evidence="1" type="ORF">Tco_1069217</name>
</gene>
<proteinExistence type="predicted"/>
<accession>A0ABQ5HHW0</accession>